<evidence type="ECO:0000313" key="3">
    <source>
        <dbReference type="Proteomes" id="UP001303046"/>
    </source>
</evidence>
<feature type="compositionally biased region" description="Acidic residues" evidence="1">
    <location>
        <begin position="72"/>
        <end position="85"/>
    </location>
</feature>
<feature type="region of interest" description="Disordered" evidence="1">
    <location>
        <begin position="61"/>
        <end position="89"/>
    </location>
</feature>
<feature type="region of interest" description="Disordered" evidence="1">
    <location>
        <begin position="1"/>
        <end position="27"/>
    </location>
</feature>
<evidence type="ECO:0000313" key="2">
    <source>
        <dbReference type="EMBL" id="KAK6765143.1"/>
    </source>
</evidence>
<evidence type="ECO:0000256" key="1">
    <source>
        <dbReference type="SAM" id="MobiDB-lite"/>
    </source>
</evidence>
<name>A0ABR1ER85_NECAM</name>
<accession>A0ABR1ER85</accession>
<keyword evidence="3" id="KW-1185">Reference proteome</keyword>
<sequence length="135" mass="15879">MIHAKSRGEEYEEESNSLNLPMEKSRQELTELQDDYVDADNPISHPDYLEQMIDDMEAYSDDEIMEKCSEPGSEDISSDDDETSEKDEVHQEIWRHKRLREDLLGMEQVLGAFPFQKNWGKLERNRSLGKMLILR</sequence>
<protein>
    <submittedName>
        <fullName evidence="2">Uncharacterized protein</fullName>
    </submittedName>
</protein>
<dbReference type="Proteomes" id="UP001303046">
    <property type="component" value="Unassembled WGS sequence"/>
</dbReference>
<gene>
    <name evidence="2" type="primary">Necator_chrX.g25350</name>
    <name evidence="2" type="ORF">RB195_025184</name>
</gene>
<reference evidence="2 3" key="1">
    <citation type="submission" date="2023-08" db="EMBL/GenBank/DDBJ databases">
        <title>A Necator americanus chromosomal reference genome.</title>
        <authorList>
            <person name="Ilik V."/>
            <person name="Petrzelkova K.J."/>
            <person name="Pardy F."/>
            <person name="Fuh T."/>
            <person name="Niatou-Singa F.S."/>
            <person name="Gouil Q."/>
            <person name="Baker L."/>
            <person name="Ritchie M.E."/>
            <person name="Jex A.R."/>
            <person name="Gazzola D."/>
            <person name="Li H."/>
            <person name="Toshio Fujiwara R."/>
            <person name="Zhan B."/>
            <person name="Aroian R.V."/>
            <person name="Pafco B."/>
            <person name="Schwarz E.M."/>
        </authorList>
    </citation>
    <scope>NUCLEOTIDE SEQUENCE [LARGE SCALE GENOMIC DNA]</scope>
    <source>
        <strain evidence="2 3">Aroian</strain>
        <tissue evidence="2">Whole animal</tissue>
    </source>
</reference>
<organism evidence="2 3">
    <name type="scientific">Necator americanus</name>
    <name type="common">Human hookworm</name>
    <dbReference type="NCBI Taxonomy" id="51031"/>
    <lineage>
        <taxon>Eukaryota</taxon>
        <taxon>Metazoa</taxon>
        <taxon>Ecdysozoa</taxon>
        <taxon>Nematoda</taxon>
        <taxon>Chromadorea</taxon>
        <taxon>Rhabditida</taxon>
        <taxon>Rhabditina</taxon>
        <taxon>Rhabditomorpha</taxon>
        <taxon>Strongyloidea</taxon>
        <taxon>Ancylostomatidae</taxon>
        <taxon>Bunostominae</taxon>
        <taxon>Necator</taxon>
    </lineage>
</organism>
<dbReference type="EMBL" id="JAVFWL010000006">
    <property type="protein sequence ID" value="KAK6765143.1"/>
    <property type="molecule type" value="Genomic_DNA"/>
</dbReference>
<comment type="caution">
    <text evidence="2">The sequence shown here is derived from an EMBL/GenBank/DDBJ whole genome shotgun (WGS) entry which is preliminary data.</text>
</comment>
<proteinExistence type="predicted"/>